<dbReference type="PANTHER" id="PTHR43025:SF3">
    <property type="entry name" value="MONOGALACTOSYLDIACYLGLYCEROL SYNTHASE 1, CHLOROPLASTIC"/>
    <property type="match status" value="1"/>
</dbReference>
<dbReference type="Gene3D" id="3.40.50.2000">
    <property type="entry name" value="Glycogen Phosphorylase B"/>
    <property type="match status" value="1"/>
</dbReference>
<dbReference type="PANTHER" id="PTHR43025">
    <property type="entry name" value="MONOGALACTOSYLDIACYLGLYCEROL SYNTHASE"/>
    <property type="match status" value="1"/>
</dbReference>
<dbReference type="CDD" id="cd17507">
    <property type="entry name" value="GT28_Beta-DGS-like"/>
    <property type="match status" value="1"/>
</dbReference>
<evidence type="ECO:0000313" key="5">
    <source>
        <dbReference type="EMBL" id="URZ13007.1"/>
    </source>
</evidence>
<name>A0A1S8M2B0_9CLOT</name>
<protein>
    <submittedName>
        <fullName evidence="5">Processive diacylglycerol beta-glucosyltransferase</fullName>
        <ecNumber evidence="5">2.4.1.315</ecNumber>
    </submittedName>
</protein>
<dbReference type="GO" id="GO:0009247">
    <property type="term" value="P:glycolipid biosynthetic process"/>
    <property type="evidence" value="ECO:0007669"/>
    <property type="project" value="InterPro"/>
</dbReference>
<comment type="similarity">
    <text evidence="2">Belongs to the glycosyltransferase 28 family.</text>
</comment>
<dbReference type="EMBL" id="CP096983">
    <property type="protein sequence ID" value="URZ13007.1"/>
    <property type="molecule type" value="Genomic_DNA"/>
</dbReference>
<evidence type="ECO:0000256" key="1">
    <source>
        <dbReference type="ARBA" id="ARBA00004370"/>
    </source>
</evidence>
<sequence length="384" mass="43331">MKFLILSVSAGGGHIHAAYALKKYITQYEEGSQVELLDTIKYLNPFLDKVLIGGYLKTLKVSPALFGKLYNFTEKDDNLASLSNKLNEFMAYKLIPIIESFNPDVIICTHPFPTEMVSILKSKESLKTPMLCILTDYAPHSFWIRPQVDSYIVSNSDMIEEMVKRGVKRENIYDLGIPVDPDFMKTFDKNETLNELNLSLHKKTILIMGGSLGFGKIEKIYESLSKSNANIQIIIITGNNKKLYSKLLEIAEISNVETRILGYTKEVNRYMQASDLLLTKPGGLTITEALICRIPLAIFSPLPGQEEKNEDFLLKHNLAISIHDIENCCVTIENLISNPELLDTMKNNCSNFSKPYSGKNICELLINLINKNQKIDINNADYSN</sequence>
<dbReference type="AlphaFoldDB" id="A0A1S8M2B0"/>
<dbReference type="Pfam" id="PF04101">
    <property type="entry name" value="Glyco_tran_28_C"/>
    <property type="match status" value="1"/>
</dbReference>
<dbReference type="EC" id="2.4.1.315" evidence="5"/>
<dbReference type="GO" id="GO:0016758">
    <property type="term" value="F:hexosyltransferase activity"/>
    <property type="evidence" value="ECO:0007669"/>
    <property type="project" value="InterPro"/>
</dbReference>
<proteinExistence type="inferred from homology"/>
<keyword evidence="3 5" id="KW-0328">Glycosyltransferase</keyword>
<reference evidence="5 6" key="1">
    <citation type="submission" date="2022-04" db="EMBL/GenBank/DDBJ databases">
        <title>Genome sequence of C. roseum typestrain.</title>
        <authorList>
            <person name="Poehlein A."/>
            <person name="Schoch T."/>
            <person name="Duerre P."/>
            <person name="Daniel R."/>
        </authorList>
    </citation>
    <scope>NUCLEOTIDE SEQUENCE [LARGE SCALE GENOMIC DNA]</scope>
    <source>
        <strain evidence="5 6">DSM 7320</strain>
    </source>
</reference>
<dbReference type="InterPro" id="IPR009695">
    <property type="entry name" value="Diacylglyc_glucosyltr_N"/>
</dbReference>
<dbReference type="InterPro" id="IPR007235">
    <property type="entry name" value="Glyco_trans_28_C"/>
</dbReference>
<evidence type="ECO:0000256" key="4">
    <source>
        <dbReference type="ARBA" id="ARBA00022679"/>
    </source>
</evidence>
<organism evidence="5 6">
    <name type="scientific">Clostridium felsineum</name>
    <dbReference type="NCBI Taxonomy" id="36839"/>
    <lineage>
        <taxon>Bacteria</taxon>
        <taxon>Bacillati</taxon>
        <taxon>Bacillota</taxon>
        <taxon>Clostridia</taxon>
        <taxon>Eubacteriales</taxon>
        <taxon>Clostridiaceae</taxon>
        <taxon>Clostridium</taxon>
    </lineage>
</organism>
<dbReference type="GO" id="GO:0016020">
    <property type="term" value="C:membrane"/>
    <property type="evidence" value="ECO:0007669"/>
    <property type="project" value="UniProtKB-SubCell"/>
</dbReference>
<gene>
    <name evidence="5" type="primary">ugtP</name>
    <name evidence="5" type="ORF">CROST_037570</name>
</gene>
<dbReference type="Proteomes" id="UP000190951">
    <property type="component" value="Chromosome"/>
</dbReference>
<keyword evidence="6" id="KW-1185">Reference proteome</keyword>
<evidence type="ECO:0000256" key="2">
    <source>
        <dbReference type="ARBA" id="ARBA00006962"/>
    </source>
</evidence>
<dbReference type="STRING" id="84029.CROST_45160"/>
<dbReference type="InterPro" id="IPR050519">
    <property type="entry name" value="Glycosyltransf_28_UgtP"/>
</dbReference>
<dbReference type="RefSeq" id="WP_077834474.1">
    <property type="nucleotide sequence ID" value="NZ_CP096983.1"/>
</dbReference>
<comment type="subcellular location">
    <subcellularLocation>
        <location evidence="1">Membrane</location>
    </subcellularLocation>
</comment>
<evidence type="ECO:0000256" key="3">
    <source>
        <dbReference type="ARBA" id="ARBA00022676"/>
    </source>
</evidence>
<dbReference type="Pfam" id="PF06925">
    <property type="entry name" value="MGDG_synth"/>
    <property type="match status" value="1"/>
</dbReference>
<keyword evidence="4 5" id="KW-0808">Transferase</keyword>
<accession>A0A1S8M2B0</accession>
<dbReference type="SUPFAM" id="SSF53756">
    <property type="entry name" value="UDP-Glycosyltransferase/glycogen phosphorylase"/>
    <property type="match status" value="1"/>
</dbReference>
<evidence type="ECO:0000313" key="6">
    <source>
        <dbReference type="Proteomes" id="UP000190951"/>
    </source>
</evidence>
<dbReference type="KEGG" id="crw:CROST_037570"/>